<proteinExistence type="predicted"/>
<gene>
    <name evidence="2" type="ORF">BS47DRAFT_1364086</name>
</gene>
<evidence type="ECO:0000256" key="1">
    <source>
        <dbReference type="SAM" id="Phobius"/>
    </source>
</evidence>
<evidence type="ECO:0000313" key="3">
    <source>
        <dbReference type="Proteomes" id="UP000886523"/>
    </source>
</evidence>
<keyword evidence="1" id="KW-0812">Transmembrane</keyword>
<reference evidence="2" key="1">
    <citation type="journal article" date="2020" name="Nat. Commun.">
        <title>Large-scale genome sequencing of mycorrhizal fungi provides insights into the early evolution of symbiotic traits.</title>
        <authorList>
            <person name="Miyauchi S."/>
            <person name="Kiss E."/>
            <person name="Kuo A."/>
            <person name="Drula E."/>
            <person name="Kohler A."/>
            <person name="Sanchez-Garcia M."/>
            <person name="Morin E."/>
            <person name="Andreopoulos B."/>
            <person name="Barry K.W."/>
            <person name="Bonito G."/>
            <person name="Buee M."/>
            <person name="Carver A."/>
            <person name="Chen C."/>
            <person name="Cichocki N."/>
            <person name="Clum A."/>
            <person name="Culley D."/>
            <person name="Crous P.W."/>
            <person name="Fauchery L."/>
            <person name="Girlanda M."/>
            <person name="Hayes R.D."/>
            <person name="Keri Z."/>
            <person name="LaButti K."/>
            <person name="Lipzen A."/>
            <person name="Lombard V."/>
            <person name="Magnuson J."/>
            <person name="Maillard F."/>
            <person name="Murat C."/>
            <person name="Nolan M."/>
            <person name="Ohm R.A."/>
            <person name="Pangilinan J."/>
            <person name="Pereira M.F."/>
            <person name="Perotto S."/>
            <person name="Peter M."/>
            <person name="Pfister S."/>
            <person name="Riley R."/>
            <person name="Sitrit Y."/>
            <person name="Stielow J.B."/>
            <person name="Szollosi G."/>
            <person name="Zifcakova L."/>
            <person name="Stursova M."/>
            <person name="Spatafora J.W."/>
            <person name="Tedersoo L."/>
            <person name="Vaario L.M."/>
            <person name="Yamada A."/>
            <person name="Yan M."/>
            <person name="Wang P."/>
            <person name="Xu J."/>
            <person name="Bruns T."/>
            <person name="Baldrian P."/>
            <person name="Vilgalys R."/>
            <person name="Dunand C."/>
            <person name="Henrissat B."/>
            <person name="Grigoriev I.V."/>
            <person name="Hibbett D."/>
            <person name="Nagy L.G."/>
            <person name="Martin F.M."/>
        </authorList>
    </citation>
    <scope>NUCLEOTIDE SEQUENCE</scope>
    <source>
        <strain evidence="2">UP504</strain>
    </source>
</reference>
<keyword evidence="3" id="KW-1185">Reference proteome</keyword>
<feature type="transmembrane region" description="Helical" evidence="1">
    <location>
        <begin position="112"/>
        <end position="132"/>
    </location>
</feature>
<evidence type="ECO:0000313" key="2">
    <source>
        <dbReference type="EMBL" id="KAF9511004.1"/>
    </source>
</evidence>
<organism evidence="2 3">
    <name type="scientific">Hydnum rufescens UP504</name>
    <dbReference type="NCBI Taxonomy" id="1448309"/>
    <lineage>
        <taxon>Eukaryota</taxon>
        <taxon>Fungi</taxon>
        <taxon>Dikarya</taxon>
        <taxon>Basidiomycota</taxon>
        <taxon>Agaricomycotina</taxon>
        <taxon>Agaricomycetes</taxon>
        <taxon>Cantharellales</taxon>
        <taxon>Hydnaceae</taxon>
        <taxon>Hydnum</taxon>
    </lineage>
</organism>
<name>A0A9P6ASQ8_9AGAM</name>
<sequence length="135" mass="14931">MLLVGDDAKVDMLDLFSPNNHKLAMAKLCQVPMGMNWGKEFYACRRNNKCKFLFWATQPDTDSAESDNNANDIQEEGAAASDTLMEESMIPSDCPGMQFSTIWTSHPPKNIVTLKVVIVILEAVVIPLQAIIATL</sequence>
<dbReference type="AlphaFoldDB" id="A0A9P6ASQ8"/>
<dbReference type="Proteomes" id="UP000886523">
    <property type="component" value="Unassembled WGS sequence"/>
</dbReference>
<keyword evidence="1" id="KW-1133">Transmembrane helix</keyword>
<evidence type="ECO:0008006" key="4">
    <source>
        <dbReference type="Google" id="ProtNLM"/>
    </source>
</evidence>
<dbReference type="EMBL" id="MU129006">
    <property type="protein sequence ID" value="KAF9511004.1"/>
    <property type="molecule type" value="Genomic_DNA"/>
</dbReference>
<accession>A0A9P6ASQ8</accession>
<protein>
    <recommendedName>
        <fullName evidence="4">Zinc finger GRF-type domain-containing protein</fullName>
    </recommendedName>
</protein>
<keyword evidence="1" id="KW-0472">Membrane</keyword>
<comment type="caution">
    <text evidence="2">The sequence shown here is derived from an EMBL/GenBank/DDBJ whole genome shotgun (WGS) entry which is preliminary data.</text>
</comment>